<keyword evidence="5 7" id="KW-1133">Transmembrane helix</keyword>
<dbReference type="RefSeq" id="WP_282002237.1">
    <property type="nucleotide sequence ID" value="NZ_AP027151.1"/>
</dbReference>
<evidence type="ECO:0000256" key="1">
    <source>
        <dbReference type="ARBA" id="ARBA00004651"/>
    </source>
</evidence>
<sequence>MNLALRDIRYHRGRFIQTCLGLGLLLAVVISMAGIYRGLVADALAILEATGADLWVVQQGTSGPFAATSRIPEDLKYRIRAVPGIAQASPLSFQNIQLERDGKPYRFFLVGYEPGGLGGPPALVAGRGIRQKHYELVADRGMKLPLGARLTLAGDRYTVVGLTARMVSSGGDPVAYVTLADAQKIQFKEDNDAIRNNRARIAARVGEQLPSPAQAAATSRIASELLGSTHIVNTVVARLAPGASLAEVQQRIDRWNHLRPLSNAEQESILTEGMIKKAKMQLGLFRILLLIISGVIISLIIYTMTLDKIRPIATLKLIGAQNRVIVGLILQQSLLMGLIAYGIGYGIISLTYEKFPRRVVLVNSDLRVLFVIVMVICVAASVVGIRKALRVEAADALGG</sequence>
<dbReference type="PANTHER" id="PTHR43738">
    <property type="entry name" value="ABC TRANSPORTER, MEMBRANE PROTEIN"/>
    <property type="match status" value="1"/>
</dbReference>
<feature type="transmembrane region" description="Helical" evidence="7">
    <location>
        <begin position="324"/>
        <end position="348"/>
    </location>
</feature>
<feature type="domain" description="MacB-like periplasmic core" evidence="9">
    <location>
        <begin position="18"/>
        <end position="253"/>
    </location>
</feature>
<dbReference type="Pfam" id="PF12704">
    <property type="entry name" value="MacB_PCD"/>
    <property type="match status" value="1"/>
</dbReference>
<comment type="subcellular location">
    <subcellularLocation>
        <location evidence="1">Cell membrane</location>
        <topology evidence="1">Multi-pass membrane protein</topology>
    </subcellularLocation>
</comment>
<accession>A0ABM8EHT1</accession>
<dbReference type="EMBL" id="AP027151">
    <property type="protein sequence ID" value="BDV42036.1"/>
    <property type="molecule type" value="Genomic_DNA"/>
</dbReference>
<keyword evidence="3" id="KW-1003">Cell membrane</keyword>
<feature type="transmembrane region" description="Helical" evidence="7">
    <location>
        <begin position="284"/>
        <end position="304"/>
    </location>
</feature>
<reference evidence="10 11" key="1">
    <citation type="submission" date="2022-12" db="EMBL/GenBank/DDBJ databases">
        <title>Polyphasic characterization of Geotalea uranireducens NIT-SL11 newly isolated from a complex of sewage sludge and microbially reduced graphene oxide.</title>
        <authorList>
            <person name="Xie L."/>
            <person name="Yoshida N."/>
            <person name="Meng L."/>
        </authorList>
    </citation>
    <scope>NUCLEOTIDE SEQUENCE [LARGE SCALE GENOMIC DNA]</scope>
    <source>
        <strain evidence="10 11">NIT-SL11</strain>
    </source>
</reference>
<organism evidence="10 11">
    <name type="scientific">Geotalea uraniireducens</name>
    <dbReference type="NCBI Taxonomy" id="351604"/>
    <lineage>
        <taxon>Bacteria</taxon>
        <taxon>Pseudomonadati</taxon>
        <taxon>Thermodesulfobacteriota</taxon>
        <taxon>Desulfuromonadia</taxon>
        <taxon>Geobacterales</taxon>
        <taxon>Geobacteraceae</taxon>
        <taxon>Geotalea</taxon>
    </lineage>
</organism>
<evidence type="ECO:0000259" key="8">
    <source>
        <dbReference type="Pfam" id="PF02687"/>
    </source>
</evidence>
<evidence type="ECO:0000313" key="10">
    <source>
        <dbReference type="EMBL" id="BDV42036.1"/>
    </source>
</evidence>
<evidence type="ECO:0000256" key="4">
    <source>
        <dbReference type="ARBA" id="ARBA00022692"/>
    </source>
</evidence>
<keyword evidence="4 7" id="KW-0812">Transmembrane</keyword>
<dbReference type="InterPro" id="IPR025857">
    <property type="entry name" value="MacB_PCD"/>
</dbReference>
<keyword evidence="6 7" id="KW-0472">Membrane</keyword>
<feature type="domain" description="ABC3 transporter permease C-terminal" evidence="8">
    <location>
        <begin position="285"/>
        <end position="392"/>
    </location>
</feature>
<dbReference type="PANTHER" id="PTHR43738:SF1">
    <property type="entry name" value="HEMIN TRANSPORT SYSTEM PERMEASE PROTEIN HRTB-RELATED"/>
    <property type="match status" value="1"/>
</dbReference>
<feature type="transmembrane region" description="Helical" evidence="7">
    <location>
        <begin position="368"/>
        <end position="389"/>
    </location>
</feature>
<evidence type="ECO:0000256" key="3">
    <source>
        <dbReference type="ARBA" id="ARBA00022475"/>
    </source>
</evidence>
<proteinExistence type="predicted"/>
<keyword evidence="2" id="KW-0813">Transport</keyword>
<dbReference type="InterPro" id="IPR051125">
    <property type="entry name" value="ABC-4/HrtB_transporter"/>
</dbReference>
<dbReference type="Pfam" id="PF02687">
    <property type="entry name" value="FtsX"/>
    <property type="match status" value="1"/>
</dbReference>
<dbReference type="InterPro" id="IPR003838">
    <property type="entry name" value="ABC3_permease_C"/>
</dbReference>
<protein>
    <submittedName>
        <fullName evidence="10">ABC transporter permease</fullName>
    </submittedName>
</protein>
<name>A0ABM8EHT1_9BACT</name>
<gene>
    <name evidence="10" type="ORF">GURASL_09590</name>
</gene>
<dbReference type="Proteomes" id="UP001317705">
    <property type="component" value="Chromosome"/>
</dbReference>
<feature type="transmembrane region" description="Helical" evidence="7">
    <location>
        <begin position="15"/>
        <end position="36"/>
    </location>
</feature>
<keyword evidence="11" id="KW-1185">Reference proteome</keyword>
<evidence type="ECO:0000313" key="11">
    <source>
        <dbReference type="Proteomes" id="UP001317705"/>
    </source>
</evidence>
<evidence type="ECO:0000256" key="7">
    <source>
        <dbReference type="SAM" id="Phobius"/>
    </source>
</evidence>
<evidence type="ECO:0000256" key="6">
    <source>
        <dbReference type="ARBA" id="ARBA00023136"/>
    </source>
</evidence>
<evidence type="ECO:0000256" key="2">
    <source>
        <dbReference type="ARBA" id="ARBA00022448"/>
    </source>
</evidence>
<evidence type="ECO:0000256" key="5">
    <source>
        <dbReference type="ARBA" id="ARBA00022989"/>
    </source>
</evidence>
<evidence type="ECO:0000259" key="9">
    <source>
        <dbReference type="Pfam" id="PF12704"/>
    </source>
</evidence>